<evidence type="ECO:0000256" key="2">
    <source>
        <dbReference type="ARBA" id="ARBA00023235"/>
    </source>
</evidence>
<dbReference type="Proteomes" id="UP000632535">
    <property type="component" value="Unassembled WGS sequence"/>
</dbReference>
<dbReference type="RefSeq" id="WP_188525228.1">
    <property type="nucleotide sequence ID" value="NZ_BMDG01000016.1"/>
</dbReference>
<protein>
    <submittedName>
        <fullName evidence="4">Transporter</fullName>
    </submittedName>
</protein>
<dbReference type="InterPro" id="IPR050443">
    <property type="entry name" value="RbsD/FucU_mutarotase"/>
</dbReference>
<keyword evidence="5" id="KW-1185">Reference proteome</keyword>
<dbReference type="InterPro" id="IPR023750">
    <property type="entry name" value="RbsD-like_sf"/>
</dbReference>
<accession>A0ABQ2BAB9</accession>
<reference evidence="5" key="1">
    <citation type="journal article" date="2019" name="Int. J. Syst. Evol. Microbiol.">
        <title>The Global Catalogue of Microorganisms (GCM) 10K type strain sequencing project: providing services to taxonomists for standard genome sequencing and annotation.</title>
        <authorList>
            <consortium name="The Broad Institute Genomics Platform"/>
            <consortium name="The Broad Institute Genome Sequencing Center for Infectious Disease"/>
            <person name="Wu L."/>
            <person name="Ma J."/>
        </authorList>
    </citation>
    <scope>NUCLEOTIDE SEQUENCE [LARGE SCALE GENOMIC DNA]</scope>
    <source>
        <strain evidence="5">CCM 8653</strain>
    </source>
</reference>
<dbReference type="SUPFAM" id="SSF102546">
    <property type="entry name" value="RbsD-like"/>
    <property type="match status" value="1"/>
</dbReference>
<organism evidence="4 5">
    <name type="scientific">Isoptericola cucumis</name>
    <dbReference type="NCBI Taxonomy" id="1776856"/>
    <lineage>
        <taxon>Bacteria</taxon>
        <taxon>Bacillati</taxon>
        <taxon>Actinomycetota</taxon>
        <taxon>Actinomycetes</taxon>
        <taxon>Micrococcales</taxon>
        <taxon>Promicromonosporaceae</taxon>
        <taxon>Isoptericola</taxon>
    </lineage>
</organism>
<proteinExistence type="predicted"/>
<dbReference type="PANTHER" id="PTHR31690">
    <property type="entry name" value="FUCOSE MUTAROTASE"/>
    <property type="match status" value="1"/>
</dbReference>
<keyword evidence="2" id="KW-0413">Isomerase</keyword>
<dbReference type="InterPro" id="IPR007721">
    <property type="entry name" value="RbsD_FucU"/>
</dbReference>
<dbReference type="Pfam" id="PF05025">
    <property type="entry name" value="RbsD_FucU"/>
    <property type="match status" value="1"/>
</dbReference>
<dbReference type="PANTHER" id="PTHR31690:SF4">
    <property type="entry name" value="FUCOSE MUTAROTASE"/>
    <property type="match status" value="1"/>
</dbReference>
<gene>
    <name evidence="4" type="ORF">GCM10007368_37030</name>
</gene>
<evidence type="ECO:0000256" key="3">
    <source>
        <dbReference type="ARBA" id="ARBA00036324"/>
    </source>
</evidence>
<evidence type="ECO:0000313" key="5">
    <source>
        <dbReference type="Proteomes" id="UP000632535"/>
    </source>
</evidence>
<name>A0ABQ2BAB9_9MICO</name>
<dbReference type="EMBL" id="BMDG01000016">
    <property type="protein sequence ID" value="GGI11606.1"/>
    <property type="molecule type" value="Genomic_DNA"/>
</dbReference>
<evidence type="ECO:0000256" key="1">
    <source>
        <dbReference type="ARBA" id="ARBA00000223"/>
    </source>
</evidence>
<comment type="caution">
    <text evidence="4">The sequence shown here is derived from an EMBL/GenBank/DDBJ whole genome shotgun (WGS) entry which is preliminary data.</text>
</comment>
<comment type="catalytic activity">
    <reaction evidence="3">
        <text>alpha-L-fucose = beta-L-fucose</text>
        <dbReference type="Rhea" id="RHEA:25580"/>
        <dbReference type="ChEBI" id="CHEBI:42548"/>
        <dbReference type="ChEBI" id="CHEBI:42589"/>
        <dbReference type="EC" id="5.1.3.29"/>
    </reaction>
</comment>
<evidence type="ECO:0000313" key="4">
    <source>
        <dbReference type="EMBL" id="GGI11606.1"/>
    </source>
</evidence>
<dbReference type="Gene3D" id="3.40.1650.10">
    <property type="entry name" value="RbsD-like domain"/>
    <property type="match status" value="1"/>
</dbReference>
<comment type="catalytic activity">
    <reaction evidence="1">
        <text>beta-D-ribopyranose = beta-D-ribofuranose</text>
        <dbReference type="Rhea" id="RHEA:25432"/>
        <dbReference type="ChEBI" id="CHEBI:27476"/>
        <dbReference type="ChEBI" id="CHEBI:47002"/>
        <dbReference type="EC" id="5.4.99.62"/>
    </reaction>
</comment>
<sequence>MLRYELLHPGLVGALAAAGHGSRVLLADANYPHSTGARAGAERVHLNLRPGLLTVDQVLEVLVDAVPVESAAVMVPGGVTGDVVAAGEEIPAHAGYRATLGPDVGWEELDRFAFYDAARSDDVALLVATGDQRVYANLLLTIGVREPRRTP</sequence>